<reference evidence="2" key="1">
    <citation type="submission" date="2018-05" db="EMBL/GenBank/DDBJ databases">
        <authorList>
            <person name="Lanie J.A."/>
            <person name="Ng W.-L."/>
            <person name="Kazmierczak K.M."/>
            <person name="Andrzejewski T.M."/>
            <person name="Davidsen T.M."/>
            <person name="Wayne K.J."/>
            <person name="Tettelin H."/>
            <person name="Glass J.I."/>
            <person name="Rusch D."/>
            <person name="Podicherti R."/>
            <person name="Tsui H.-C.T."/>
            <person name="Winkler M.E."/>
        </authorList>
    </citation>
    <scope>NUCLEOTIDE SEQUENCE</scope>
</reference>
<proteinExistence type="predicted"/>
<dbReference type="PANTHER" id="PTHR35866">
    <property type="entry name" value="PUTATIVE-RELATED"/>
    <property type="match status" value="1"/>
</dbReference>
<name>A0A381NIB4_9ZZZZ</name>
<dbReference type="InterPro" id="IPR005358">
    <property type="entry name" value="Puta_zinc/iron-chelating_dom"/>
</dbReference>
<organism evidence="2">
    <name type="scientific">marine metagenome</name>
    <dbReference type="NCBI Taxonomy" id="408172"/>
    <lineage>
        <taxon>unclassified sequences</taxon>
        <taxon>metagenomes</taxon>
        <taxon>ecological metagenomes</taxon>
    </lineage>
</organism>
<dbReference type="Pfam" id="PF03692">
    <property type="entry name" value="CxxCxxCC"/>
    <property type="match status" value="1"/>
</dbReference>
<gene>
    <name evidence="2" type="ORF">METZ01_LOCUS7111</name>
</gene>
<evidence type="ECO:0008006" key="3">
    <source>
        <dbReference type="Google" id="ProtNLM"/>
    </source>
</evidence>
<sequence>MSAFAPSTKPDNHSERNQENFNLKPIPPEGIFSFACHPGVSCFNRCCHEIDVILTPVDILRMKSEFNLPSHEFLAKYTSFHSLKETGIPLVKLQMSENSNGACIFLDGTKGCSIYQNRPQVCRSYPLGVAALDPRHAKQQTEGQSTEARFIIQEDMCMGHREPKTWTLKEWMEDQATIQLEEENKVWLEIVAKLKAMKIAETQQREISLFIMASYDLDTFRNFVFESTFLERFVVDEKTVENIKSTEADLLRFGMEWLQYALFGEGNIRPRLK</sequence>
<dbReference type="PANTHER" id="PTHR35866:SF1">
    <property type="entry name" value="YKGJ FAMILY CYSTEINE CLUSTER PROTEIN"/>
    <property type="match status" value="1"/>
</dbReference>
<evidence type="ECO:0000313" key="2">
    <source>
        <dbReference type="EMBL" id="SUZ54257.1"/>
    </source>
</evidence>
<dbReference type="AlphaFoldDB" id="A0A381NIB4"/>
<feature type="region of interest" description="Disordered" evidence="1">
    <location>
        <begin position="1"/>
        <end position="20"/>
    </location>
</feature>
<dbReference type="EMBL" id="UINC01000377">
    <property type="protein sequence ID" value="SUZ54257.1"/>
    <property type="molecule type" value="Genomic_DNA"/>
</dbReference>
<protein>
    <recommendedName>
        <fullName evidence="3">YkgJ family cysteine cluster protein</fullName>
    </recommendedName>
</protein>
<evidence type="ECO:0000256" key="1">
    <source>
        <dbReference type="SAM" id="MobiDB-lite"/>
    </source>
</evidence>
<accession>A0A381NIB4</accession>